<comment type="catalytic activity">
    <reaction evidence="7">
        <text>a 5'-end (N(2),N(7)-dimethyl 5'-triphosphoguanosine)-ribonucleoside in snRNA + S-adenosyl-L-methionine = a 5'-end (N(2),N(2),N(7)-trimethyl 5'-triphosphoguanosine)-ribonucleoside in snRNA + S-adenosyl-L-homocysteine + H(+)</text>
        <dbReference type="Rhea" id="RHEA:78479"/>
        <dbReference type="Rhea" id="RHEA-COMP:19087"/>
        <dbReference type="Rhea" id="RHEA-COMP:19089"/>
        <dbReference type="ChEBI" id="CHEBI:15378"/>
        <dbReference type="ChEBI" id="CHEBI:57856"/>
        <dbReference type="ChEBI" id="CHEBI:59789"/>
        <dbReference type="ChEBI" id="CHEBI:167623"/>
        <dbReference type="ChEBI" id="CHEBI:172880"/>
    </reaction>
    <physiologicalReaction direction="left-to-right" evidence="7">
        <dbReference type="Rhea" id="RHEA:78480"/>
    </physiologicalReaction>
</comment>
<accession>A0A5M3Z7W9</accession>
<feature type="compositionally biased region" description="Acidic residues" evidence="10">
    <location>
        <begin position="1186"/>
        <end position="1196"/>
    </location>
</feature>
<dbReference type="PANTHER" id="PTHR13900">
    <property type="entry name" value="TRANSCRIPTION INITIATION FACTOR TFIID"/>
    <property type="match status" value="1"/>
</dbReference>
<dbReference type="EMBL" id="BLJY01000008">
    <property type="protein sequence ID" value="GFF18404.1"/>
    <property type="molecule type" value="Genomic_DNA"/>
</dbReference>
<evidence type="ECO:0000256" key="10">
    <source>
        <dbReference type="SAM" id="MobiDB-lite"/>
    </source>
</evidence>
<dbReference type="Pfam" id="PF09445">
    <property type="entry name" value="Methyltransf_15"/>
    <property type="match status" value="1"/>
</dbReference>
<dbReference type="GO" id="GO:0004402">
    <property type="term" value="F:histone acetyltransferase activity"/>
    <property type="evidence" value="ECO:0007669"/>
    <property type="project" value="InterPro"/>
</dbReference>
<dbReference type="SUPFAM" id="SSF53335">
    <property type="entry name" value="S-adenosyl-L-methionine-dependent methyltransferases"/>
    <property type="match status" value="1"/>
</dbReference>
<dbReference type="FunFam" id="3.40.50.150:FF:000270">
    <property type="entry name" value="RNA methylase family protein"/>
    <property type="match status" value="1"/>
</dbReference>
<evidence type="ECO:0000256" key="9">
    <source>
        <dbReference type="ARBA" id="ARBA00049790"/>
    </source>
</evidence>
<comment type="subcellular location">
    <subcellularLocation>
        <location evidence="1">Nucleus</location>
    </subcellularLocation>
</comment>
<dbReference type="InterPro" id="IPR019012">
    <property type="entry name" value="RNA_cap_Gua-N2-MeTrfase"/>
</dbReference>
<dbReference type="Proteomes" id="UP000452235">
    <property type="component" value="Unassembled WGS sequence"/>
</dbReference>
<evidence type="ECO:0000256" key="6">
    <source>
        <dbReference type="ARBA" id="ARBA00048740"/>
    </source>
</evidence>
<evidence type="ECO:0000256" key="4">
    <source>
        <dbReference type="ARBA" id="ARBA00025783"/>
    </source>
</evidence>
<feature type="compositionally biased region" description="Acidic residues" evidence="10">
    <location>
        <begin position="351"/>
        <end position="366"/>
    </location>
</feature>
<dbReference type="VEuPathDB" id="FungiDB:ATEG_06602"/>
<feature type="region of interest" description="Disordered" evidence="10">
    <location>
        <begin position="1180"/>
        <end position="1226"/>
    </location>
</feature>
<dbReference type="InterPro" id="IPR022591">
    <property type="entry name" value="TAF1_HAT_dom"/>
</dbReference>
<evidence type="ECO:0000313" key="11">
    <source>
        <dbReference type="EMBL" id="GFF18404.1"/>
    </source>
</evidence>
<evidence type="ECO:0000256" key="3">
    <source>
        <dbReference type="ARBA" id="ARBA00023242"/>
    </source>
</evidence>
<dbReference type="GO" id="GO:0005669">
    <property type="term" value="C:transcription factor TFIID complex"/>
    <property type="evidence" value="ECO:0007669"/>
    <property type="project" value="InterPro"/>
</dbReference>
<comment type="caution">
    <text evidence="11">The sequence shown here is derived from an EMBL/GenBank/DDBJ whole genome shotgun (WGS) entry which is preliminary data.</text>
</comment>
<dbReference type="PANTHER" id="PTHR13900:SF0">
    <property type="entry name" value="TRANSCRIPTION INITIATION FACTOR TFIID SUBUNIT 1"/>
    <property type="match status" value="1"/>
</dbReference>
<dbReference type="GO" id="GO:0051123">
    <property type="term" value="P:RNA polymerase II preinitiation complex assembly"/>
    <property type="evidence" value="ECO:0007669"/>
    <property type="project" value="TreeGrafter"/>
</dbReference>
<sequence>MASDSTAEQAPPEVHHYSHVAEVPWDIQNYWRQRYNIFHRYDEGVWLTDDAWFGVTPEPVANKIAEHMASSAPDGRSVLIDAFAGAGGNAIAFARSGKWKRIYAIEKNPSVLLCAKHNAKIYGVADKITWFEGDCFEIIKNQLKDLAPYSVVFASPPWGGPGYRSDKIFNLRTMEPYSLATLYQEYSAFSEHIVLFLPRTADLRQLAKVVKDGHKATVMHYCMDGATEPATRAAHFDPVAFLYARRISSIHRPAFISPFQTFHSRRVLISPIMPHATGPGATEPEDADFENVMRHLNATPAEGGMSFEFMERELEPGEKADDAVDYEDFDDDELPEEEERAQTSVENALPADDEDKGLFEAEEDDLFGSREDDQHAPRDDDLDDLFGGPSSPGAEHVDHTKDLFEEDEQPPAAPEAVEMPVPQPEPVKMEEDEELPSDEGAMSPTGSDMDPASLRAWKLQQALFAMSAVGPDNPPAPPENVEELLLSLFPNFDRKALPRFLELIPHKKAFFLGKQPPKPPKAVLPSKVHIELAQDQERSFKSGGQVHKRSLELDHLGLVTITEAAKEEEEEIKEEFDLDADNDEELPGGITLNDLRVVCTDWDVTDEVPDDAMDLDEPPVQDTAGDDDNDWLLETTRPSKKRKLGRDPADLIALSHIEVPIIDDPEQVTSRVAQKVTIDMNDPNLLLDQRAPESAAQKQKALGSMNRDEMDVNVTRRLASRYNVSNDQAYEMLKQNHQNKVRSTLGNVTLEHSMPALRLQWPYYKTELAKAEARSFHRPALSFRPGQTCWFKNINVFKRKHQKGKDIKSLYDSTKSLSLSDNSTSLLVEYSEEVPLMLSNFGMSNRFINYYRRKSMDDPTRPKAEIGETAVLLPQDKSPFSIFGHVDPGEITPAISNSMYRAPLFHHETKSTDFLIVRSSTGSGGSDYFIRNIDNLYVAGQQFPSVDIPGPHSRKVTTVSKNRMKMLVYRLLKKSPELRLSISEVTAHIPGTTDMQNRQKVKDFLQHDKDSKYWVPIEPVPEQDVIRSWVQPEDVCLLESMQVGQQHLNDTGYGGEGDNPNAPGTAGASGKDDYEDAEGESLEQQMAPWKVTRNFLLASQGKAMLKLHGEGDPTRRGEGFSFIKTSMKGGFKAIGESVEDKLDAQRLKELGGHSYNVARQQKSYETSIRRIWDAQKASLSSTVEHSDEESDIDHEDEFSKPTPRSEAPTPAPHDDATSQFSKMSMGDQKGKVLRIVRRYRDEKGEIYTKESLVWDPRVIRHYMQHRHRLEALTTKLESLQPTGDPEVDARNKKLYVHPTSPALRLTSRRTELISHIFYSLENELSRLNRNKERRFAREKQKGVARASAGDSPADGAPGGSGKGAGTQRKCANCGQVGHIKTNKKGSNPSEKKNKAISSPFLGPSLNPPRGFYYSQHGPQPFHCPPGSRSEEAVPEIKQKTTLTSALFGTFYRLCPLLNGTMKPEDRMSDSAFAMGAPPAI</sequence>
<evidence type="ECO:0000256" key="2">
    <source>
        <dbReference type="ARBA" id="ARBA00018517"/>
    </source>
</evidence>
<dbReference type="GO" id="GO:0016251">
    <property type="term" value="F:RNA polymerase II general transcription initiation factor activity"/>
    <property type="evidence" value="ECO:0007669"/>
    <property type="project" value="InterPro"/>
</dbReference>
<proteinExistence type="inferred from homology"/>
<dbReference type="GO" id="GO:0036261">
    <property type="term" value="P:7-methylguanosine cap hypermethylation"/>
    <property type="evidence" value="ECO:0007669"/>
    <property type="project" value="InterPro"/>
</dbReference>
<keyword evidence="12" id="KW-1185">Reference proteome</keyword>
<organism evidence="11 12">
    <name type="scientific">Aspergillus terreus</name>
    <dbReference type="NCBI Taxonomy" id="33178"/>
    <lineage>
        <taxon>Eukaryota</taxon>
        <taxon>Fungi</taxon>
        <taxon>Dikarya</taxon>
        <taxon>Ascomycota</taxon>
        <taxon>Pezizomycotina</taxon>
        <taxon>Eurotiomycetes</taxon>
        <taxon>Eurotiomycetidae</taxon>
        <taxon>Eurotiales</taxon>
        <taxon>Aspergillaceae</taxon>
        <taxon>Aspergillus</taxon>
        <taxon>Aspergillus subgen. Circumdati</taxon>
    </lineage>
</organism>
<dbReference type="GO" id="GO:0017025">
    <property type="term" value="F:TBP-class protein binding"/>
    <property type="evidence" value="ECO:0007669"/>
    <property type="project" value="InterPro"/>
</dbReference>
<feature type="compositionally biased region" description="Low complexity" evidence="10">
    <location>
        <begin position="1346"/>
        <end position="1355"/>
    </location>
</feature>
<dbReference type="VEuPathDB" id="FungiDB:ATEG_06601"/>
<keyword evidence="3" id="KW-0539">Nucleus</keyword>
<dbReference type="CDD" id="cd02440">
    <property type="entry name" value="AdoMet_MTases"/>
    <property type="match status" value="1"/>
</dbReference>
<dbReference type="Gene3D" id="3.40.50.150">
    <property type="entry name" value="Vaccinia Virus protein VP39"/>
    <property type="match status" value="1"/>
</dbReference>
<dbReference type="InterPro" id="IPR040240">
    <property type="entry name" value="TAF1"/>
</dbReference>
<feature type="region of interest" description="Disordered" evidence="10">
    <location>
        <begin position="331"/>
        <end position="451"/>
    </location>
</feature>
<dbReference type="OrthoDB" id="5752at2759"/>
<evidence type="ECO:0000256" key="5">
    <source>
        <dbReference type="ARBA" id="ARBA00047418"/>
    </source>
</evidence>
<dbReference type="InterPro" id="IPR029063">
    <property type="entry name" value="SAM-dependent_MTases_sf"/>
</dbReference>
<feature type="compositionally biased region" description="Basic and acidic residues" evidence="10">
    <location>
        <begin position="367"/>
        <end position="379"/>
    </location>
</feature>
<comment type="catalytic activity">
    <reaction evidence="8">
        <text>a 5'-end (N(7)-methyl 5'-triphosphoguanosine)-ribonucleoside in snRNA + S-adenosyl-L-methionine = a 5'-end (N(2),N(7)-dimethyl 5'-triphosphoguanosine)-ribonucleoside in snRNA + S-adenosyl-L-homocysteine + H(+)</text>
        <dbReference type="Rhea" id="RHEA:78471"/>
        <dbReference type="Rhea" id="RHEA-COMP:19085"/>
        <dbReference type="Rhea" id="RHEA-COMP:19087"/>
        <dbReference type="ChEBI" id="CHEBI:15378"/>
        <dbReference type="ChEBI" id="CHEBI:57856"/>
        <dbReference type="ChEBI" id="CHEBI:59789"/>
        <dbReference type="ChEBI" id="CHEBI:156461"/>
        <dbReference type="ChEBI" id="CHEBI:172880"/>
    </reaction>
    <physiologicalReaction direction="left-to-right" evidence="8">
        <dbReference type="Rhea" id="RHEA:78472"/>
    </physiologicalReaction>
</comment>
<gene>
    <name evidence="11" type="ORF">ATEIFO6365_0008034800</name>
</gene>
<comment type="catalytic activity">
    <reaction evidence="6">
        <text>a 5'-end (N(7)-methyl 5'-triphosphoguanosine)-ribonucleoside in snoRNA + S-adenosyl-L-methionine = a 5'-end (N(2),N(7)-dimethyl 5'-triphosphoguanosine)-ribonucleoside in snoRNA + S-adenosyl-L-homocysteine + H(+)</text>
        <dbReference type="Rhea" id="RHEA:78475"/>
        <dbReference type="Rhea" id="RHEA-COMP:19086"/>
        <dbReference type="Rhea" id="RHEA-COMP:19088"/>
        <dbReference type="ChEBI" id="CHEBI:15378"/>
        <dbReference type="ChEBI" id="CHEBI:57856"/>
        <dbReference type="ChEBI" id="CHEBI:59789"/>
        <dbReference type="ChEBI" id="CHEBI:156461"/>
        <dbReference type="ChEBI" id="CHEBI:172880"/>
    </reaction>
    <physiologicalReaction direction="left-to-right" evidence="6">
        <dbReference type="Rhea" id="RHEA:78476"/>
    </physiologicalReaction>
</comment>
<comment type="catalytic activity">
    <reaction evidence="5">
        <text>a 5'-end (N(2),N(7)-dimethyl 5'-triphosphoguanosine)-ribonucleoside in snoRNA + S-adenosyl-L-methionine = a 5'-end (N(2),N(2),N(7)-trimethyl 5'-triphosphoguanosine)-ribonucleoside in snoRNA + S-adenosyl-L-homocysteine + H(+)</text>
        <dbReference type="Rhea" id="RHEA:78507"/>
        <dbReference type="Rhea" id="RHEA-COMP:19088"/>
        <dbReference type="Rhea" id="RHEA-COMP:19090"/>
        <dbReference type="ChEBI" id="CHEBI:15378"/>
        <dbReference type="ChEBI" id="CHEBI:57856"/>
        <dbReference type="ChEBI" id="CHEBI:59789"/>
        <dbReference type="ChEBI" id="CHEBI:167623"/>
        <dbReference type="ChEBI" id="CHEBI:172880"/>
    </reaction>
    <physiologicalReaction direction="left-to-right" evidence="5">
        <dbReference type="Rhea" id="RHEA:78508"/>
    </physiologicalReaction>
</comment>
<name>A0A5M3Z7W9_ASPTE</name>
<protein>
    <recommendedName>
        <fullName evidence="2">Trimethylguanosine synthase</fullName>
    </recommendedName>
    <alternativeName>
        <fullName evidence="9">Cap-specific guanine-N(2) methyltransferase</fullName>
    </alternativeName>
</protein>
<evidence type="ECO:0000256" key="7">
    <source>
        <dbReference type="ARBA" id="ARBA00048763"/>
    </source>
</evidence>
<evidence type="ECO:0000256" key="8">
    <source>
        <dbReference type="ARBA" id="ARBA00049075"/>
    </source>
</evidence>
<evidence type="ECO:0000256" key="1">
    <source>
        <dbReference type="ARBA" id="ARBA00004123"/>
    </source>
</evidence>
<dbReference type="GO" id="GO:0008168">
    <property type="term" value="F:methyltransferase activity"/>
    <property type="evidence" value="ECO:0007669"/>
    <property type="project" value="InterPro"/>
</dbReference>
<reference evidence="11 12" key="1">
    <citation type="submission" date="2020-01" db="EMBL/GenBank/DDBJ databases">
        <title>Aspergillus terreus IFO 6365 whole genome shotgun sequence.</title>
        <authorList>
            <person name="Kanamasa S."/>
            <person name="Takahashi H."/>
        </authorList>
    </citation>
    <scope>NUCLEOTIDE SEQUENCE [LARGE SCALE GENOMIC DNA]</scope>
    <source>
        <strain evidence="11 12">IFO 6365</strain>
    </source>
</reference>
<feature type="region of interest" description="Disordered" evidence="10">
    <location>
        <begin position="608"/>
        <end position="629"/>
    </location>
</feature>
<evidence type="ECO:0000313" key="12">
    <source>
        <dbReference type="Proteomes" id="UP000452235"/>
    </source>
</evidence>
<feature type="region of interest" description="Disordered" evidence="10">
    <location>
        <begin position="1335"/>
        <end position="1431"/>
    </location>
</feature>
<dbReference type="Pfam" id="PF12157">
    <property type="entry name" value="DUF3591"/>
    <property type="match status" value="1"/>
</dbReference>
<feature type="region of interest" description="Disordered" evidence="10">
    <location>
        <begin position="1047"/>
        <end position="1081"/>
    </location>
</feature>
<comment type="similarity">
    <text evidence="4">Belongs to the methyltransferase superfamily. Trimethylguanosine synthase family.</text>
</comment>